<keyword evidence="2" id="KW-1185">Reference proteome</keyword>
<name>A0AAD7DXM8_MYCRO</name>
<dbReference type="Proteomes" id="UP001221757">
    <property type="component" value="Unassembled WGS sequence"/>
</dbReference>
<evidence type="ECO:0000313" key="2">
    <source>
        <dbReference type="Proteomes" id="UP001221757"/>
    </source>
</evidence>
<accession>A0AAD7DXM8</accession>
<protein>
    <submittedName>
        <fullName evidence="1">Uncharacterized protein</fullName>
    </submittedName>
</protein>
<proteinExistence type="predicted"/>
<organism evidence="1 2">
    <name type="scientific">Mycena rosella</name>
    <name type="common">Pink bonnet</name>
    <name type="synonym">Agaricus rosellus</name>
    <dbReference type="NCBI Taxonomy" id="1033263"/>
    <lineage>
        <taxon>Eukaryota</taxon>
        <taxon>Fungi</taxon>
        <taxon>Dikarya</taxon>
        <taxon>Basidiomycota</taxon>
        <taxon>Agaricomycotina</taxon>
        <taxon>Agaricomycetes</taxon>
        <taxon>Agaricomycetidae</taxon>
        <taxon>Agaricales</taxon>
        <taxon>Marasmiineae</taxon>
        <taxon>Mycenaceae</taxon>
        <taxon>Mycena</taxon>
    </lineage>
</organism>
<gene>
    <name evidence="1" type="ORF">B0H17DRAFT_1128766</name>
</gene>
<comment type="caution">
    <text evidence="1">The sequence shown here is derived from an EMBL/GenBank/DDBJ whole genome shotgun (WGS) entry which is preliminary data.</text>
</comment>
<dbReference type="AlphaFoldDB" id="A0AAD7DXM8"/>
<dbReference type="EMBL" id="JARKIE010000020">
    <property type="protein sequence ID" value="KAJ7700346.1"/>
    <property type="molecule type" value="Genomic_DNA"/>
</dbReference>
<sequence length="196" mass="21225">MQWSCVETNIGVQILSKSSDRNDDTVNRRFGDYAMGRINVEVKIGARLEPIIVLGFGAHLTGGVDLDHGGDHGTPLAARRGGCRGPNVARSLILQPGWQALSSNPADTYRRAKMRAVTLASGTRSTRTRYRVMALNSRLPRRYAPENGGPAPAERLAVVLSPQTTPSSQDSSSALDFADAVDYPSSITGEFWQIIE</sequence>
<reference evidence="1" key="1">
    <citation type="submission" date="2023-03" db="EMBL/GenBank/DDBJ databases">
        <title>Massive genome expansion in bonnet fungi (Mycena s.s.) driven by repeated elements and novel gene families across ecological guilds.</title>
        <authorList>
            <consortium name="Lawrence Berkeley National Laboratory"/>
            <person name="Harder C.B."/>
            <person name="Miyauchi S."/>
            <person name="Viragh M."/>
            <person name="Kuo A."/>
            <person name="Thoen E."/>
            <person name="Andreopoulos B."/>
            <person name="Lu D."/>
            <person name="Skrede I."/>
            <person name="Drula E."/>
            <person name="Henrissat B."/>
            <person name="Morin E."/>
            <person name="Kohler A."/>
            <person name="Barry K."/>
            <person name="LaButti K."/>
            <person name="Morin E."/>
            <person name="Salamov A."/>
            <person name="Lipzen A."/>
            <person name="Mereny Z."/>
            <person name="Hegedus B."/>
            <person name="Baldrian P."/>
            <person name="Stursova M."/>
            <person name="Weitz H."/>
            <person name="Taylor A."/>
            <person name="Grigoriev I.V."/>
            <person name="Nagy L.G."/>
            <person name="Martin F."/>
            <person name="Kauserud H."/>
        </authorList>
    </citation>
    <scope>NUCLEOTIDE SEQUENCE</scope>
    <source>
        <strain evidence="1">CBHHK067</strain>
    </source>
</reference>
<evidence type="ECO:0000313" key="1">
    <source>
        <dbReference type="EMBL" id="KAJ7700346.1"/>
    </source>
</evidence>